<dbReference type="NCBIfam" id="TIGR02487">
    <property type="entry name" value="NrdD"/>
    <property type="match status" value="1"/>
</dbReference>
<keyword evidence="1 3" id="KW-0547">Nucleotide-binding</keyword>
<dbReference type="Pfam" id="PF13597">
    <property type="entry name" value="NRDD"/>
    <property type="match status" value="1"/>
</dbReference>
<evidence type="ECO:0000259" key="4">
    <source>
        <dbReference type="PROSITE" id="PS51161"/>
    </source>
</evidence>
<dbReference type="OrthoDB" id="9804622at2"/>
<dbReference type="AlphaFoldDB" id="C6LM42"/>
<dbReference type="PANTHER" id="PTHR21075:SF0">
    <property type="entry name" value="ANAEROBIC RIBONUCLEOSIDE-TRIPHOSPHATE REDUCTASE"/>
    <property type="match status" value="1"/>
</dbReference>
<dbReference type="InterPro" id="IPR005144">
    <property type="entry name" value="ATP-cone_dom"/>
</dbReference>
<dbReference type="eggNOG" id="COG1328">
    <property type="taxonomic scope" value="Bacteria"/>
</dbReference>
<dbReference type="EMBL" id="ACCL02000037">
    <property type="protein sequence ID" value="EET58300.1"/>
    <property type="molecule type" value="Genomic_DNA"/>
</dbReference>
<proteinExistence type="predicted"/>
<reference evidence="5" key="1">
    <citation type="submission" date="2009-07" db="EMBL/GenBank/DDBJ databases">
        <authorList>
            <person name="Weinstock G."/>
            <person name="Sodergren E."/>
            <person name="Clifton S."/>
            <person name="Fulton L."/>
            <person name="Fulton B."/>
            <person name="Courtney L."/>
            <person name="Fronick C."/>
            <person name="Harrison M."/>
            <person name="Strong C."/>
            <person name="Farmer C."/>
            <person name="Delahaunty K."/>
            <person name="Markovic C."/>
            <person name="Hall O."/>
            <person name="Minx P."/>
            <person name="Tomlinson C."/>
            <person name="Mitreva M."/>
            <person name="Nelson J."/>
            <person name="Hou S."/>
            <person name="Wollam A."/>
            <person name="Pepin K.H."/>
            <person name="Johnson M."/>
            <person name="Bhonagiri V."/>
            <person name="Nash W.E."/>
            <person name="Warren W."/>
            <person name="Chinwalla A."/>
            <person name="Mardis E.R."/>
            <person name="Wilson R.K."/>
        </authorList>
    </citation>
    <scope>NUCLEOTIDE SEQUENCE [LARGE SCALE GENOMIC DNA]</scope>
    <source>
        <strain evidence="5">DSM 14469</strain>
    </source>
</reference>
<evidence type="ECO:0000256" key="2">
    <source>
        <dbReference type="ARBA" id="ARBA00022840"/>
    </source>
</evidence>
<protein>
    <submittedName>
        <fullName evidence="5">Anaerobic ribonucleoside-triphosphate reductase</fullName>
        <ecNumber evidence="5">1.17.4.2</ecNumber>
    </submittedName>
</protein>
<comment type="caution">
    <text evidence="5">The sequence shown here is derived from an EMBL/GenBank/DDBJ whole genome shotgun (WGS) entry which is preliminary data.</text>
</comment>
<dbReference type="PANTHER" id="PTHR21075">
    <property type="entry name" value="ANAEROBIC RIBONUCLEOSIDE-TRIPHOSPHATE REDUCTASE"/>
    <property type="match status" value="1"/>
</dbReference>
<dbReference type="PROSITE" id="PS51161">
    <property type="entry name" value="ATP_CONE"/>
    <property type="match status" value="1"/>
</dbReference>
<evidence type="ECO:0000256" key="3">
    <source>
        <dbReference type="PROSITE-ProRule" id="PRU00492"/>
    </source>
</evidence>
<keyword evidence="2 3" id="KW-0067">ATP-binding</keyword>
<dbReference type="GO" id="GO:0006260">
    <property type="term" value="P:DNA replication"/>
    <property type="evidence" value="ECO:0007669"/>
    <property type="project" value="InterPro"/>
</dbReference>
<evidence type="ECO:0000256" key="1">
    <source>
        <dbReference type="ARBA" id="ARBA00022741"/>
    </source>
</evidence>
<dbReference type="RefSeq" id="WP_006864493.1">
    <property type="nucleotide sequence ID" value="NZ_ACCL02000037.1"/>
</dbReference>
<dbReference type="GO" id="GO:0005524">
    <property type="term" value="F:ATP binding"/>
    <property type="evidence" value="ECO:0007669"/>
    <property type="project" value="UniProtKB-UniRule"/>
</dbReference>
<dbReference type="STRING" id="168384.SAMN05660368_03301"/>
<dbReference type="GO" id="GO:0004748">
    <property type="term" value="F:ribonucleoside-diphosphate reductase activity, thioredoxin disulfide as acceptor"/>
    <property type="evidence" value="ECO:0007669"/>
    <property type="project" value="TreeGrafter"/>
</dbReference>
<keyword evidence="6" id="KW-1185">Reference proteome</keyword>
<dbReference type="GO" id="GO:0008998">
    <property type="term" value="F:ribonucleoside-triphosphate reductase (thioredoxin) activity"/>
    <property type="evidence" value="ECO:0007669"/>
    <property type="project" value="UniProtKB-EC"/>
</dbReference>
<dbReference type="SUPFAM" id="SSF51998">
    <property type="entry name" value="PFL-like glycyl radical enzymes"/>
    <property type="match status" value="1"/>
</dbReference>
<keyword evidence="5" id="KW-0560">Oxidoreductase</keyword>
<dbReference type="Pfam" id="PF03477">
    <property type="entry name" value="ATP-cone"/>
    <property type="match status" value="1"/>
</dbReference>
<dbReference type="Proteomes" id="UP000005561">
    <property type="component" value="Unassembled WGS sequence"/>
</dbReference>
<name>C6LM42_9FIRM</name>
<organism evidence="5 6">
    <name type="scientific">Marvinbryantia formatexigens DSM 14469</name>
    <dbReference type="NCBI Taxonomy" id="478749"/>
    <lineage>
        <taxon>Bacteria</taxon>
        <taxon>Bacillati</taxon>
        <taxon>Bacillota</taxon>
        <taxon>Clostridia</taxon>
        <taxon>Lachnospirales</taxon>
        <taxon>Lachnospiraceae</taxon>
        <taxon>Marvinbryantia</taxon>
    </lineage>
</organism>
<accession>C6LM42</accession>
<evidence type="ECO:0000313" key="6">
    <source>
        <dbReference type="Proteomes" id="UP000005561"/>
    </source>
</evidence>
<feature type="domain" description="ATP-cone" evidence="4">
    <location>
        <begin position="1"/>
        <end position="92"/>
    </location>
</feature>
<dbReference type="Gene3D" id="3.20.70.20">
    <property type="match status" value="1"/>
</dbReference>
<gene>
    <name evidence="5" type="primary">nrdD</name>
    <name evidence="5" type="ORF">BRYFOR_09741</name>
</gene>
<dbReference type="GO" id="GO:0031250">
    <property type="term" value="C:anaerobic ribonucleoside-triphosphate reductase complex"/>
    <property type="evidence" value="ECO:0007669"/>
    <property type="project" value="TreeGrafter"/>
</dbReference>
<dbReference type="GO" id="GO:0009265">
    <property type="term" value="P:2'-deoxyribonucleotide biosynthetic process"/>
    <property type="evidence" value="ECO:0007669"/>
    <property type="project" value="TreeGrafter"/>
</dbReference>
<dbReference type="EC" id="1.17.4.2" evidence="5"/>
<evidence type="ECO:0000313" key="5">
    <source>
        <dbReference type="EMBL" id="EET58300.1"/>
    </source>
</evidence>
<dbReference type="InterPro" id="IPR012833">
    <property type="entry name" value="NrdD"/>
</dbReference>
<sequence>MYVIKKDGTEEEFNVEKIVVAVNKSAARALYKFTPQEIEELCEFATRRAQEMGKEGITIQEMHNIVESALEKVSPAVAKSYRDYRNYKVDFIHMMDDVYTKSQSIRYIGDKSNANTDSALVATKRSLIFNELNKNLYQKFFMTRDERQACKDGYIYIHDQSARLDTMNCCLFDVGSVLKGGFEMGNVWYNEPKTLDTAFDVMGDIVLSTAAQQYGGFTVPEVDKILAPYAEKSYKKYVEEFLKYTDASWEGIQERAKRYALDKVKRDYDQGWQGIEYKLNTVGSSRGDYPFVTMTLGLGQSDFERMCSISLLNVHKEGQGKPGNKKPVLFPKIVFLFDENLHGDGKPCADVFEAGLECSAKTMYPDWLSLSGKGYVASMYKQYGRVISPMGCRAFLSPWYERGGMHPADKDDKPVFVGRFNVGAVSLHLPMILAKSRQESRDFYEVLDYYLEMIRNIHIRTYEYLGEMRASTNPLAYCEGGFYGGHLDPGAKIKPLLKPMTSSFGITALNELQELYNGKSIAEDGQFALEVMQYINKKVNEFKEEDGWLYAIYGTPAESLCGLQVEQFRRQYGIVENVSDRPYVSNSFHCHVTEDISPIEKQDLEGRFWDLCNGGKIQYVRYPIDYNKEAIKSLILRAMKLGYYEGVNLSLAYCDDCGHQELEMDVCPKCGSKNLTKIDRMNGYLSYSRVHGDTRLNSAKMAEIAERVSM</sequence>